<name>A0ABX4FQR6_9GAMM</name>
<dbReference type="Proteomes" id="UP000215999">
    <property type="component" value="Unassembled WGS sequence"/>
</dbReference>
<feature type="non-terminal residue" evidence="1">
    <location>
        <position position="121"/>
    </location>
</feature>
<sequence>ATRPLLSKPDGSIDKSKYEWFLYLQIPNRLNGQLTLPEVIRYRALEDDLVKPEIWKNQKGSLVEGTQQPNISEDPKRLIPRMADELTLRLHEVSHYLERSDTRDVILRPKDGKHHWRLPTA</sequence>
<comment type="caution">
    <text evidence="1">The sequence shown here is derived from an EMBL/GenBank/DDBJ whole genome shotgun (WGS) entry which is preliminary data.</text>
</comment>
<reference evidence="1 2" key="1">
    <citation type="journal article" date="2016" name="Antonie Van Leeuwenhoek">
        <title>Photobacterium sanguinicancri sp. nov. isolated from marine animals.</title>
        <authorList>
            <person name="Gomez-Gil B."/>
            <person name="Roque A."/>
            <person name="Rotllant G."/>
            <person name="Romalde J.L."/>
            <person name="Doce A."/>
            <person name="Eggermont M."/>
            <person name="Defoirdt T."/>
        </authorList>
    </citation>
    <scope>NUCLEOTIDE SEQUENCE [LARGE SCALE GENOMIC DNA]</scope>
    <source>
        <strain evidence="1 2">CAIM 1827</strain>
    </source>
</reference>
<feature type="non-terminal residue" evidence="1">
    <location>
        <position position="1"/>
    </location>
</feature>
<proteinExistence type="predicted"/>
<evidence type="ECO:0000313" key="2">
    <source>
        <dbReference type="Proteomes" id="UP000215999"/>
    </source>
</evidence>
<evidence type="ECO:0000313" key="1">
    <source>
        <dbReference type="EMBL" id="OZS41228.1"/>
    </source>
</evidence>
<dbReference type="EMBL" id="NOIF01000534">
    <property type="protein sequence ID" value="OZS41228.1"/>
    <property type="molecule type" value="Genomic_DNA"/>
</dbReference>
<protein>
    <submittedName>
        <fullName evidence="1">Uncharacterized protein</fullName>
    </submittedName>
</protein>
<gene>
    <name evidence="1" type="ORF">ASV53_24985</name>
</gene>
<organism evidence="1 2">
    <name type="scientific">Photobacterium sanguinicancri</name>
    <dbReference type="NCBI Taxonomy" id="875932"/>
    <lineage>
        <taxon>Bacteria</taxon>
        <taxon>Pseudomonadati</taxon>
        <taxon>Pseudomonadota</taxon>
        <taxon>Gammaproteobacteria</taxon>
        <taxon>Vibrionales</taxon>
        <taxon>Vibrionaceae</taxon>
        <taxon>Photobacterium</taxon>
    </lineage>
</organism>
<keyword evidence="2" id="KW-1185">Reference proteome</keyword>
<accession>A0ABX4FQR6</accession>